<gene>
    <name evidence="3" type="ORF">TRITD_2Bv1G053840</name>
</gene>
<organism evidence="3 4">
    <name type="scientific">Triticum turgidum subsp. durum</name>
    <name type="common">Durum wheat</name>
    <name type="synonym">Triticum durum</name>
    <dbReference type="NCBI Taxonomy" id="4567"/>
    <lineage>
        <taxon>Eukaryota</taxon>
        <taxon>Viridiplantae</taxon>
        <taxon>Streptophyta</taxon>
        <taxon>Embryophyta</taxon>
        <taxon>Tracheophyta</taxon>
        <taxon>Spermatophyta</taxon>
        <taxon>Magnoliopsida</taxon>
        <taxon>Liliopsida</taxon>
        <taxon>Poales</taxon>
        <taxon>Poaceae</taxon>
        <taxon>BOP clade</taxon>
        <taxon>Pooideae</taxon>
        <taxon>Triticodae</taxon>
        <taxon>Triticeae</taxon>
        <taxon>Triticinae</taxon>
        <taxon>Triticum</taxon>
    </lineage>
</organism>
<keyword evidence="4" id="KW-1185">Reference proteome</keyword>
<proteinExistence type="predicted"/>
<dbReference type="Proteomes" id="UP000324705">
    <property type="component" value="Chromosome 2B"/>
</dbReference>
<evidence type="ECO:0000256" key="1">
    <source>
        <dbReference type="SAM" id="MobiDB-lite"/>
    </source>
</evidence>
<name>A0A9R1RIU0_TRITD</name>
<sequence>MEAAATATTSTGSSRTSISEVQVYGPTAFQDEDVVIGEEERDRLRRDLLARIESCYGRVKLLPGVFEAGFCFGLLDPASNIVAGVAVARAVTVDDTDDGAVPAASFPNPKRRKPDVIVDMQQRSLDGLVAFLAALFPHLTEPKAMWYLDKAELDPLVAARFVIRHRGMERNFGFSSGATGAAVETALRCAAAAARHPCPAQFVSGWKSLSHSLDKVAAVLSSGTCDHSHSIDGITDVLLKKPQPSVFSLEKPWDLASRRLHNLSPDLASPPERSTLRRLLLTTIHGYYLQALARLPREKLCTQYHHSLLQAGHCYGPLDPVSNIILNTIWYSRAYPLTKKVDLEAITADRGQVPPRPRLLPVHPLRRHSPHAGRSHAAAAGRRRRSPDRRS</sequence>
<feature type="domain" description="PIR2-like helical" evidence="2">
    <location>
        <begin position="60"/>
        <end position="161"/>
    </location>
</feature>
<reference evidence="3 4" key="1">
    <citation type="submission" date="2017-09" db="EMBL/GenBank/DDBJ databases">
        <authorList>
            <consortium name="International Durum Wheat Genome Sequencing Consortium (IDWGSC)"/>
            <person name="Milanesi L."/>
        </authorList>
    </citation>
    <scope>NUCLEOTIDE SEQUENCE [LARGE SCALE GENOMIC DNA]</scope>
    <source>
        <strain evidence="4">cv. Svevo</strain>
    </source>
</reference>
<dbReference type="EMBL" id="LT934114">
    <property type="protein sequence ID" value="VAH43173.1"/>
    <property type="molecule type" value="Genomic_DNA"/>
</dbReference>
<protein>
    <recommendedName>
        <fullName evidence="2">PIR2-like helical domain-containing protein</fullName>
    </recommendedName>
</protein>
<dbReference type="PANTHER" id="PTHR33120">
    <property type="entry name" value="EXPRESSED PROTEIN-RELATED"/>
    <property type="match status" value="1"/>
</dbReference>
<feature type="domain" description="PIR2-like helical" evidence="2">
    <location>
        <begin position="283"/>
        <end position="341"/>
    </location>
</feature>
<dbReference type="InterPro" id="IPR046527">
    <property type="entry name" value="PIR2-like_helical"/>
</dbReference>
<accession>A0A9R1RIU0</accession>
<dbReference type="Pfam" id="PF20235">
    <property type="entry name" value="PIR2-like_helical"/>
    <property type="match status" value="2"/>
</dbReference>
<dbReference type="OMA" id="ICHAFRT"/>
<evidence type="ECO:0000313" key="4">
    <source>
        <dbReference type="Proteomes" id="UP000324705"/>
    </source>
</evidence>
<dbReference type="Gramene" id="TRITD2Bv1G053840.1">
    <property type="protein sequence ID" value="TRITD2Bv1G053840.1"/>
    <property type="gene ID" value="TRITD2Bv1G053840"/>
</dbReference>
<feature type="region of interest" description="Disordered" evidence="1">
    <location>
        <begin position="348"/>
        <end position="391"/>
    </location>
</feature>
<dbReference type="AlphaFoldDB" id="A0A9R1RIU0"/>
<evidence type="ECO:0000313" key="3">
    <source>
        <dbReference type="EMBL" id="VAH43173.1"/>
    </source>
</evidence>
<feature type="compositionally biased region" description="Basic residues" evidence="1">
    <location>
        <begin position="381"/>
        <end position="391"/>
    </location>
</feature>
<dbReference type="PANTHER" id="PTHR33120:SF57">
    <property type="entry name" value="PIR2-LIKE HELICAL DOMAIN-CONTAINING PROTEIN"/>
    <property type="match status" value="1"/>
</dbReference>
<feature type="compositionally biased region" description="Basic residues" evidence="1">
    <location>
        <begin position="364"/>
        <end position="374"/>
    </location>
</feature>
<evidence type="ECO:0000259" key="2">
    <source>
        <dbReference type="Pfam" id="PF20235"/>
    </source>
</evidence>